<name>A0A1H7V6G5_9BACT</name>
<dbReference type="PANTHER" id="PTHR47506:SF3">
    <property type="entry name" value="HTH-TYPE TRANSCRIPTIONAL REGULATOR LMRA"/>
    <property type="match status" value="1"/>
</dbReference>
<dbReference type="PROSITE" id="PS50977">
    <property type="entry name" value="HTH_TETR_2"/>
    <property type="match status" value="1"/>
</dbReference>
<dbReference type="RefSeq" id="WP_089912649.1">
    <property type="nucleotide sequence ID" value="NZ_FOBB01000003.1"/>
</dbReference>
<dbReference type="STRING" id="573321.SAMN04488505_103233"/>
<keyword evidence="7" id="KW-1185">Reference proteome</keyword>
<dbReference type="Proteomes" id="UP000198984">
    <property type="component" value="Unassembled WGS sequence"/>
</dbReference>
<dbReference type="InterPro" id="IPR001647">
    <property type="entry name" value="HTH_TetR"/>
</dbReference>
<dbReference type="Gene3D" id="1.10.357.10">
    <property type="entry name" value="Tetracycline Repressor, domain 2"/>
    <property type="match status" value="1"/>
</dbReference>
<accession>A0A1H7V6G5</accession>
<evidence type="ECO:0000256" key="3">
    <source>
        <dbReference type="ARBA" id="ARBA00023163"/>
    </source>
</evidence>
<dbReference type="PRINTS" id="PR00455">
    <property type="entry name" value="HTHTETR"/>
</dbReference>
<keyword evidence="1" id="KW-0805">Transcription regulation</keyword>
<sequence>MKFEPKSEKTRLWIIETTAPIFNKKGYAGTSISDLTEATGMTKGAIYGNFENKEDIALAAFEYNLKNRSSIFRKAMDSAPTYKEKLLVYAEIFRPAKKTPFPEGGCPMQNTGIEADDTHELLREKAAQALESTRKLLEDLVSKGIAAGEFLPGINARRFATGLLAMVEGGIMLSGITKKNKDIELVSDAIADLINSISLS</sequence>
<dbReference type="AlphaFoldDB" id="A0A1H7V6G5"/>
<feature type="domain" description="HTH tetR-type" evidence="5">
    <location>
        <begin position="8"/>
        <end position="68"/>
    </location>
</feature>
<gene>
    <name evidence="6" type="ORF">SAMN04488505_103233</name>
</gene>
<evidence type="ECO:0000313" key="7">
    <source>
        <dbReference type="Proteomes" id="UP000198984"/>
    </source>
</evidence>
<dbReference type="GO" id="GO:0003677">
    <property type="term" value="F:DNA binding"/>
    <property type="evidence" value="ECO:0007669"/>
    <property type="project" value="UniProtKB-UniRule"/>
</dbReference>
<evidence type="ECO:0000313" key="6">
    <source>
        <dbReference type="EMBL" id="SEM04816.1"/>
    </source>
</evidence>
<dbReference type="EMBL" id="FOBB01000003">
    <property type="protein sequence ID" value="SEM04816.1"/>
    <property type="molecule type" value="Genomic_DNA"/>
</dbReference>
<dbReference type="Pfam" id="PF16925">
    <property type="entry name" value="TetR_C_13"/>
    <property type="match status" value="1"/>
</dbReference>
<dbReference type="OrthoDB" id="9798857at2"/>
<evidence type="ECO:0000256" key="1">
    <source>
        <dbReference type="ARBA" id="ARBA00023015"/>
    </source>
</evidence>
<organism evidence="6 7">
    <name type="scientific">Chitinophaga rupis</name>
    <dbReference type="NCBI Taxonomy" id="573321"/>
    <lineage>
        <taxon>Bacteria</taxon>
        <taxon>Pseudomonadati</taxon>
        <taxon>Bacteroidota</taxon>
        <taxon>Chitinophagia</taxon>
        <taxon>Chitinophagales</taxon>
        <taxon>Chitinophagaceae</taxon>
        <taxon>Chitinophaga</taxon>
    </lineage>
</organism>
<evidence type="ECO:0000259" key="5">
    <source>
        <dbReference type="PROSITE" id="PS50977"/>
    </source>
</evidence>
<evidence type="ECO:0000256" key="4">
    <source>
        <dbReference type="PROSITE-ProRule" id="PRU00335"/>
    </source>
</evidence>
<dbReference type="InterPro" id="IPR009057">
    <property type="entry name" value="Homeodomain-like_sf"/>
</dbReference>
<dbReference type="InterPro" id="IPR036271">
    <property type="entry name" value="Tet_transcr_reg_TetR-rel_C_sf"/>
</dbReference>
<keyword evidence="3" id="KW-0804">Transcription</keyword>
<reference evidence="6 7" key="1">
    <citation type="submission" date="2016-10" db="EMBL/GenBank/DDBJ databases">
        <authorList>
            <person name="de Groot N.N."/>
        </authorList>
    </citation>
    <scope>NUCLEOTIDE SEQUENCE [LARGE SCALE GENOMIC DNA]</scope>
    <source>
        <strain evidence="6 7">DSM 21039</strain>
    </source>
</reference>
<dbReference type="SUPFAM" id="SSF46689">
    <property type="entry name" value="Homeodomain-like"/>
    <property type="match status" value="1"/>
</dbReference>
<dbReference type="InterPro" id="IPR011075">
    <property type="entry name" value="TetR_C"/>
</dbReference>
<evidence type="ECO:0000256" key="2">
    <source>
        <dbReference type="ARBA" id="ARBA00023125"/>
    </source>
</evidence>
<feature type="DNA-binding region" description="H-T-H motif" evidence="4">
    <location>
        <begin position="31"/>
        <end position="50"/>
    </location>
</feature>
<proteinExistence type="predicted"/>
<keyword evidence="2 4" id="KW-0238">DNA-binding</keyword>
<protein>
    <submittedName>
        <fullName evidence="6">Transcriptional regulator, TetR family</fullName>
    </submittedName>
</protein>
<dbReference type="SUPFAM" id="SSF48498">
    <property type="entry name" value="Tetracyclin repressor-like, C-terminal domain"/>
    <property type="match status" value="1"/>
</dbReference>
<dbReference type="PANTHER" id="PTHR47506">
    <property type="entry name" value="TRANSCRIPTIONAL REGULATORY PROTEIN"/>
    <property type="match status" value="1"/>
</dbReference>
<dbReference type="Pfam" id="PF00440">
    <property type="entry name" value="TetR_N"/>
    <property type="match status" value="1"/>
</dbReference>